<dbReference type="Pfam" id="PF05036">
    <property type="entry name" value="SPOR"/>
    <property type="match status" value="1"/>
</dbReference>
<accession>A0A9D2RIU4</accession>
<dbReference type="InterPro" id="IPR007730">
    <property type="entry name" value="SPOR-like_dom"/>
</dbReference>
<feature type="region of interest" description="Disordered" evidence="1">
    <location>
        <begin position="58"/>
        <end position="182"/>
    </location>
</feature>
<sequence length="259" mass="27641">MKSSEEQLQDHKRKSRHRLIGACIVVLAAVIVVPWLTSTPPEEAEPVRPFIVPPAAPEIVAPADSPSDLFAATDGTAQSPEMLNPSDELAQANGSASVVEDDTPTELMLDPIPQPEPEPEPKPADKPTPPQAKADTEKPKPKPAEKPVQKTIKERTDDGSVALALLEGRTPPTQKAPAADSGTRFIVQIASLASESEAQSRRQQLVAAGITDAFVAKGNVDGRTTYRVRVGPFSSRESAQAAQTRLRSLGHSDSFIAKQ</sequence>
<dbReference type="PANTHER" id="PTHR38687">
    <property type="entry name" value="CELL DIVISION PROTEIN DEDD-RELATED"/>
    <property type="match status" value="1"/>
</dbReference>
<dbReference type="InterPro" id="IPR052521">
    <property type="entry name" value="Cell_div_SPOR-domain"/>
</dbReference>
<feature type="compositionally biased region" description="Basic and acidic residues" evidence="1">
    <location>
        <begin position="134"/>
        <end position="158"/>
    </location>
</feature>
<evidence type="ECO:0000259" key="3">
    <source>
        <dbReference type="PROSITE" id="PS51724"/>
    </source>
</evidence>
<dbReference type="AlphaFoldDB" id="A0A9D2RIU4"/>
<organism evidence="4 5">
    <name type="scientific">Candidatus Paenalcaligenes intestinipullorum</name>
    <dbReference type="NCBI Taxonomy" id="2838718"/>
    <lineage>
        <taxon>Bacteria</taxon>
        <taxon>Pseudomonadati</taxon>
        <taxon>Pseudomonadota</taxon>
        <taxon>Betaproteobacteria</taxon>
        <taxon>Burkholderiales</taxon>
        <taxon>Alcaligenaceae</taxon>
        <taxon>Paenalcaligenes</taxon>
    </lineage>
</organism>
<dbReference type="GO" id="GO:0042834">
    <property type="term" value="F:peptidoglycan binding"/>
    <property type="evidence" value="ECO:0007669"/>
    <property type="project" value="InterPro"/>
</dbReference>
<evidence type="ECO:0000256" key="1">
    <source>
        <dbReference type="SAM" id="MobiDB-lite"/>
    </source>
</evidence>
<evidence type="ECO:0000313" key="5">
    <source>
        <dbReference type="Proteomes" id="UP000823889"/>
    </source>
</evidence>
<comment type="caution">
    <text evidence="4">The sequence shown here is derived from an EMBL/GenBank/DDBJ whole genome shotgun (WGS) entry which is preliminary data.</text>
</comment>
<keyword evidence="2" id="KW-0812">Transmembrane</keyword>
<dbReference type="Gene3D" id="3.30.70.1070">
    <property type="entry name" value="Sporulation related repeat"/>
    <property type="match status" value="1"/>
</dbReference>
<feature type="compositionally biased region" description="Polar residues" evidence="1">
    <location>
        <begin position="235"/>
        <end position="246"/>
    </location>
</feature>
<feature type="transmembrane region" description="Helical" evidence="2">
    <location>
        <begin position="20"/>
        <end position="37"/>
    </location>
</feature>
<dbReference type="InterPro" id="IPR036680">
    <property type="entry name" value="SPOR-like_sf"/>
</dbReference>
<dbReference type="PROSITE" id="PS51724">
    <property type="entry name" value="SPOR"/>
    <property type="match status" value="1"/>
</dbReference>
<keyword evidence="2" id="KW-1133">Transmembrane helix</keyword>
<dbReference type="SUPFAM" id="SSF110997">
    <property type="entry name" value="Sporulation related repeat"/>
    <property type="match status" value="1"/>
</dbReference>
<reference evidence="4" key="1">
    <citation type="journal article" date="2021" name="PeerJ">
        <title>Extensive microbial diversity within the chicken gut microbiome revealed by metagenomics and culture.</title>
        <authorList>
            <person name="Gilroy R."/>
            <person name="Ravi A."/>
            <person name="Getino M."/>
            <person name="Pursley I."/>
            <person name="Horton D.L."/>
            <person name="Alikhan N.F."/>
            <person name="Baker D."/>
            <person name="Gharbi K."/>
            <person name="Hall N."/>
            <person name="Watson M."/>
            <person name="Adriaenssens E.M."/>
            <person name="Foster-Nyarko E."/>
            <person name="Jarju S."/>
            <person name="Secka A."/>
            <person name="Antonio M."/>
            <person name="Oren A."/>
            <person name="Chaudhuri R.R."/>
            <person name="La Ragione R."/>
            <person name="Hildebrand F."/>
            <person name="Pallen M.J."/>
        </authorList>
    </citation>
    <scope>NUCLEOTIDE SEQUENCE</scope>
    <source>
        <strain evidence="4">9264</strain>
    </source>
</reference>
<dbReference type="EMBL" id="DWUQ01000082">
    <property type="protein sequence ID" value="HJD44186.1"/>
    <property type="molecule type" value="Genomic_DNA"/>
</dbReference>
<evidence type="ECO:0000256" key="2">
    <source>
        <dbReference type="SAM" id="Phobius"/>
    </source>
</evidence>
<proteinExistence type="predicted"/>
<feature type="region of interest" description="Disordered" evidence="1">
    <location>
        <begin position="235"/>
        <end position="259"/>
    </location>
</feature>
<name>A0A9D2RIU4_9BURK</name>
<gene>
    <name evidence="4" type="ORF">H9906_04055</name>
</gene>
<keyword evidence="2" id="KW-0472">Membrane</keyword>
<evidence type="ECO:0000313" key="4">
    <source>
        <dbReference type="EMBL" id="HJD44186.1"/>
    </source>
</evidence>
<dbReference type="Proteomes" id="UP000823889">
    <property type="component" value="Unassembled WGS sequence"/>
</dbReference>
<protein>
    <submittedName>
        <fullName evidence="4">SPOR domain-containing protein</fullName>
    </submittedName>
</protein>
<feature type="domain" description="SPOR" evidence="3">
    <location>
        <begin position="179"/>
        <end position="259"/>
    </location>
</feature>
<reference evidence="4" key="2">
    <citation type="submission" date="2021-04" db="EMBL/GenBank/DDBJ databases">
        <authorList>
            <person name="Gilroy R."/>
        </authorList>
    </citation>
    <scope>NUCLEOTIDE SEQUENCE</scope>
    <source>
        <strain evidence="4">9264</strain>
    </source>
</reference>